<keyword evidence="4" id="KW-1185">Reference proteome</keyword>
<protein>
    <submittedName>
        <fullName evidence="3">Uncharacterized protein</fullName>
    </submittedName>
</protein>
<reference evidence="3 4" key="1">
    <citation type="submission" date="2019-10" db="EMBL/GenBank/DDBJ databases">
        <authorList>
            <person name="Palmer J.M."/>
        </authorList>
    </citation>
    <scope>NUCLEOTIDE SEQUENCE [LARGE SCALE GENOMIC DNA]</scope>
    <source>
        <strain evidence="3 4">TWF730</strain>
    </source>
</reference>
<dbReference type="EMBL" id="JAVHNS010000001">
    <property type="protein sequence ID" value="KAK6363132.1"/>
    <property type="molecule type" value="Genomic_DNA"/>
</dbReference>
<name>A0AAV9VMA9_9PEZI</name>
<evidence type="ECO:0000256" key="1">
    <source>
        <dbReference type="SAM" id="MobiDB-lite"/>
    </source>
</evidence>
<comment type="caution">
    <text evidence="3">The sequence shown here is derived from an EMBL/GenBank/DDBJ whole genome shotgun (WGS) entry which is preliminary data.</text>
</comment>
<keyword evidence="2" id="KW-0472">Membrane</keyword>
<keyword evidence="2" id="KW-0812">Transmembrane</keyword>
<feature type="region of interest" description="Disordered" evidence="1">
    <location>
        <begin position="172"/>
        <end position="192"/>
    </location>
</feature>
<evidence type="ECO:0000313" key="3">
    <source>
        <dbReference type="EMBL" id="KAK6363132.1"/>
    </source>
</evidence>
<evidence type="ECO:0000256" key="2">
    <source>
        <dbReference type="SAM" id="Phobius"/>
    </source>
</evidence>
<gene>
    <name evidence="3" type="ORF">TWF730_000581</name>
</gene>
<dbReference type="AlphaFoldDB" id="A0AAV9VMA9"/>
<sequence>MVGSYDITWNATDVAFWSMFECGLACIIACLPALNHLIIKFIKRVTESMPFRFFRMPKPPTKQLGIVQVPMRQAESYQRSIISNRYGQFVKHWANISRTGSETSGEIPTRWGSRSVSSRSTASSSNPTTNNSSVMETTVYVIDEVPSDIEEEGERLDDIYIVGLGSTNIHQLDTSHNRSDSTGANSNASVDV</sequence>
<accession>A0AAV9VMA9</accession>
<proteinExistence type="predicted"/>
<organism evidence="3 4">
    <name type="scientific">Orbilia blumenaviensis</name>
    <dbReference type="NCBI Taxonomy" id="1796055"/>
    <lineage>
        <taxon>Eukaryota</taxon>
        <taxon>Fungi</taxon>
        <taxon>Dikarya</taxon>
        <taxon>Ascomycota</taxon>
        <taxon>Pezizomycotina</taxon>
        <taxon>Orbiliomycetes</taxon>
        <taxon>Orbiliales</taxon>
        <taxon>Orbiliaceae</taxon>
        <taxon>Orbilia</taxon>
    </lineage>
</organism>
<keyword evidence="2" id="KW-1133">Transmembrane helix</keyword>
<feature type="compositionally biased region" description="Polar residues" evidence="1">
    <location>
        <begin position="180"/>
        <end position="192"/>
    </location>
</feature>
<evidence type="ECO:0000313" key="4">
    <source>
        <dbReference type="Proteomes" id="UP001373714"/>
    </source>
</evidence>
<dbReference type="Proteomes" id="UP001373714">
    <property type="component" value="Unassembled WGS sequence"/>
</dbReference>
<feature type="transmembrane region" description="Helical" evidence="2">
    <location>
        <begin position="14"/>
        <end position="34"/>
    </location>
</feature>
<feature type="region of interest" description="Disordered" evidence="1">
    <location>
        <begin position="99"/>
        <end position="137"/>
    </location>
</feature>
<feature type="compositionally biased region" description="Low complexity" evidence="1">
    <location>
        <begin position="113"/>
        <end position="134"/>
    </location>
</feature>